<comment type="caution">
    <text evidence="1">The sequence shown here is derived from an EMBL/GenBank/DDBJ whole genome shotgun (WGS) entry which is preliminary data.</text>
</comment>
<name>J9H6G6_9ZZZZ</name>
<dbReference type="EMBL" id="AMCI01000338">
    <property type="protein sequence ID" value="EJX09675.1"/>
    <property type="molecule type" value="Genomic_DNA"/>
</dbReference>
<reference evidence="1" key="1">
    <citation type="journal article" date="2012" name="PLoS ONE">
        <title>Gene sets for utilization of primary and secondary nutrition supplies in the distal gut of endangered iberian lynx.</title>
        <authorList>
            <person name="Alcaide M."/>
            <person name="Messina E."/>
            <person name="Richter M."/>
            <person name="Bargiela R."/>
            <person name="Peplies J."/>
            <person name="Huws S.A."/>
            <person name="Newbold C.J."/>
            <person name="Golyshin P.N."/>
            <person name="Simon M.A."/>
            <person name="Lopez G."/>
            <person name="Yakimov M.M."/>
            <person name="Ferrer M."/>
        </authorList>
    </citation>
    <scope>NUCLEOTIDE SEQUENCE</scope>
</reference>
<accession>J9H6G6</accession>
<organism evidence="1">
    <name type="scientific">gut metagenome</name>
    <dbReference type="NCBI Taxonomy" id="749906"/>
    <lineage>
        <taxon>unclassified sequences</taxon>
        <taxon>metagenomes</taxon>
        <taxon>organismal metagenomes</taxon>
    </lineage>
</organism>
<sequence>MFLCHIKVHRCAVKHISVRSLNLNKRISLAVFQFLRCNKLSVCISVENIYRCRSRISESHCYLIAVRVKDFEPSTGIRNVFTAFCVHLNNLDIAFKVCVVNKIAVGLSVLRNEHIEVVH</sequence>
<dbReference type="AlphaFoldDB" id="J9H6G6"/>
<protein>
    <submittedName>
        <fullName evidence="1">Uncharacterized protein</fullName>
    </submittedName>
</protein>
<evidence type="ECO:0000313" key="1">
    <source>
        <dbReference type="EMBL" id="EJX09675.1"/>
    </source>
</evidence>
<gene>
    <name evidence="1" type="ORF">EVA_02217</name>
</gene>
<proteinExistence type="predicted"/>